<sequence length="301" mass="32939">EEEAKLASPDWDETLGTCTACGQQLEAAKVEEARAAFNAAKAETLRLLQEARDANATRQAGLVHARDAAAEKLLEAEHARDVAEEVHDKAGEAVVAHGPDPEPNIDDLLAARDAAAARARTLRDDATTAAMDTRAARERVQMVLSEANRVVAAGQAAQHQAERVEKLRGDQRRLSAEYEEGARQLYLCETFVRRKASTLEQRVNDHFAVARFKLFKEHQSGGLTEVCETLCDGVPYNTNLNHGAQVNVGIDIVTTLQNHFGRRLPMWVDQCESITSLLPTEAQVVRLVVSAADQALRATDE</sequence>
<dbReference type="EMBL" id="LAZR01053171">
    <property type="protein sequence ID" value="KKK81329.1"/>
    <property type="molecule type" value="Genomic_DNA"/>
</dbReference>
<reference evidence="1" key="1">
    <citation type="journal article" date="2015" name="Nature">
        <title>Complex archaea that bridge the gap between prokaryotes and eukaryotes.</title>
        <authorList>
            <person name="Spang A."/>
            <person name="Saw J.H."/>
            <person name="Jorgensen S.L."/>
            <person name="Zaremba-Niedzwiedzka K."/>
            <person name="Martijn J."/>
            <person name="Lind A.E."/>
            <person name="van Eijk R."/>
            <person name="Schleper C."/>
            <person name="Guy L."/>
            <person name="Ettema T.J."/>
        </authorList>
    </citation>
    <scope>NUCLEOTIDE SEQUENCE</scope>
</reference>
<name>A0A0F9ASA5_9ZZZZ</name>
<organism evidence="1">
    <name type="scientific">marine sediment metagenome</name>
    <dbReference type="NCBI Taxonomy" id="412755"/>
    <lineage>
        <taxon>unclassified sequences</taxon>
        <taxon>metagenomes</taxon>
        <taxon>ecological metagenomes</taxon>
    </lineage>
</organism>
<dbReference type="AlphaFoldDB" id="A0A0F9ASA5"/>
<accession>A0A0F9ASA5</accession>
<gene>
    <name evidence="1" type="ORF">LCGC14_2814570</name>
</gene>
<protein>
    <submittedName>
        <fullName evidence="1">Uncharacterized protein</fullName>
    </submittedName>
</protein>
<comment type="caution">
    <text evidence="1">The sequence shown here is derived from an EMBL/GenBank/DDBJ whole genome shotgun (WGS) entry which is preliminary data.</text>
</comment>
<feature type="non-terminal residue" evidence="1">
    <location>
        <position position="1"/>
    </location>
</feature>
<proteinExistence type="predicted"/>
<evidence type="ECO:0000313" key="1">
    <source>
        <dbReference type="EMBL" id="KKK81329.1"/>
    </source>
</evidence>